<keyword evidence="1" id="KW-0812">Transmembrane</keyword>
<evidence type="ECO:0000259" key="2">
    <source>
        <dbReference type="PROSITE" id="PS50943"/>
    </source>
</evidence>
<dbReference type="PROSITE" id="PS50943">
    <property type="entry name" value="HTH_CROC1"/>
    <property type="match status" value="1"/>
</dbReference>
<dbReference type="GO" id="GO:0003677">
    <property type="term" value="F:DNA binding"/>
    <property type="evidence" value="ECO:0007669"/>
    <property type="project" value="InterPro"/>
</dbReference>
<dbReference type="EMBL" id="PYVG01000011">
    <property type="protein sequence ID" value="PTB89557.1"/>
    <property type="molecule type" value="Genomic_DNA"/>
</dbReference>
<organism evidence="3">
    <name type="scientific">Pseudidiomarina aestuarii</name>
    <dbReference type="NCBI Taxonomy" id="624146"/>
    <lineage>
        <taxon>Bacteria</taxon>
        <taxon>Pseudomonadati</taxon>
        <taxon>Pseudomonadota</taxon>
        <taxon>Gammaproteobacteria</taxon>
        <taxon>Alteromonadales</taxon>
        <taxon>Idiomarinaceae</taxon>
        <taxon>Pseudidiomarina</taxon>
    </lineage>
</organism>
<dbReference type="EMBL" id="PYVN01000021">
    <property type="protein sequence ID" value="PTB86345.1"/>
    <property type="molecule type" value="Genomic_DNA"/>
</dbReference>
<feature type="domain" description="HTH cro/C1-type" evidence="2">
    <location>
        <begin position="8"/>
        <end position="61"/>
    </location>
</feature>
<dbReference type="Proteomes" id="UP000241514">
    <property type="component" value="Unassembled WGS sequence"/>
</dbReference>
<evidence type="ECO:0000256" key="1">
    <source>
        <dbReference type="SAM" id="Phobius"/>
    </source>
</evidence>
<keyword evidence="1" id="KW-1133">Transmembrane helix</keyword>
<proteinExistence type="predicted"/>
<dbReference type="CDD" id="cd00093">
    <property type="entry name" value="HTH_XRE"/>
    <property type="match status" value="1"/>
</dbReference>
<dbReference type="SUPFAM" id="SSF47413">
    <property type="entry name" value="lambda repressor-like DNA-binding domains"/>
    <property type="match status" value="1"/>
</dbReference>
<gene>
    <name evidence="4" type="ORF">C9928_03070</name>
    <name evidence="3" type="ORF">C9940_02755</name>
</gene>
<keyword evidence="1" id="KW-0472">Membrane</keyword>
<dbReference type="InterPro" id="IPR001387">
    <property type="entry name" value="Cro/C1-type_HTH"/>
</dbReference>
<evidence type="ECO:0000313" key="5">
    <source>
        <dbReference type="Proteomes" id="UP000241514"/>
    </source>
</evidence>
<comment type="caution">
    <text evidence="3">The sequence shown here is derived from an EMBL/GenBank/DDBJ whole genome shotgun (WGS) entry which is preliminary data.</text>
</comment>
<feature type="transmembrane region" description="Helical" evidence="1">
    <location>
        <begin position="82"/>
        <end position="102"/>
    </location>
</feature>
<protein>
    <submittedName>
        <fullName evidence="3">XRE family transcriptional regulator</fullName>
    </submittedName>
</protein>
<dbReference type="SMART" id="SM00530">
    <property type="entry name" value="HTH_XRE"/>
    <property type="match status" value="1"/>
</dbReference>
<name>A0A2T4CXR9_9GAMM</name>
<dbReference type="InterPro" id="IPR010982">
    <property type="entry name" value="Lambda_DNA-bd_dom_sf"/>
</dbReference>
<accession>A0A2T4CXR9</accession>
<evidence type="ECO:0000313" key="4">
    <source>
        <dbReference type="EMBL" id="PTB89557.1"/>
    </source>
</evidence>
<dbReference type="Gene3D" id="1.10.260.40">
    <property type="entry name" value="lambda repressor-like DNA-binding domains"/>
    <property type="match status" value="1"/>
</dbReference>
<dbReference type="Pfam" id="PF01381">
    <property type="entry name" value="HTH_3"/>
    <property type="match status" value="1"/>
</dbReference>
<evidence type="ECO:0000313" key="3">
    <source>
        <dbReference type="EMBL" id="PTB86345.1"/>
    </source>
</evidence>
<reference evidence="3 5" key="1">
    <citation type="submission" date="2018-03" db="EMBL/GenBank/DDBJ databases">
        <title>Cross-interface Injection: A General Nanoliter Liquid Handling Method Applied to Single Cells Genome Amplification Automated Nanoliter Liquid Handling Applied to Single Cell Multiple Displacement Amplification.</title>
        <authorList>
            <person name="Yun J."/>
            <person name="Xu P."/>
            <person name="Xu J."/>
            <person name="Dai X."/>
            <person name="Wang Y."/>
            <person name="Zheng X."/>
            <person name="Cao C."/>
            <person name="Yi Q."/>
            <person name="Zhu Y."/>
            <person name="Wang L."/>
            <person name="Dong Z."/>
            <person name="Huang Y."/>
            <person name="Huang L."/>
            <person name="Du W."/>
        </authorList>
    </citation>
    <scope>NUCLEOTIDE SEQUENCE [LARGE SCALE GENOMIC DNA]</scope>
    <source>
        <strain evidence="4 5">A9-4</strain>
        <strain evidence="3">Z-D3-2</strain>
    </source>
</reference>
<sequence>MDIQAEQVRYLRAQKGWTQQHLADACAVSLRTIQRVEKDGNAANETVAALCAVFEVEREELLVVPRLQPGELKPAQMRDQNIKFLIALSIGFALGVAVMLIASY</sequence>
<dbReference type="AlphaFoldDB" id="A0A2T4CXR9"/>